<comment type="caution">
    <text evidence="2">The sequence shown here is derived from an EMBL/GenBank/DDBJ whole genome shotgun (WGS) entry which is preliminary data.</text>
</comment>
<keyword evidence="3" id="KW-1185">Reference proteome</keyword>
<reference evidence="3" key="1">
    <citation type="submission" date="2016-06" db="EMBL/GenBank/DDBJ databases">
        <title>Parallel loss of symbiosis genes in relatives of nitrogen-fixing non-legume Parasponia.</title>
        <authorList>
            <person name="Van Velzen R."/>
            <person name="Holmer R."/>
            <person name="Bu F."/>
            <person name="Rutten L."/>
            <person name="Van Zeijl A."/>
            <person name="Liu W."/>
            <person name="Santuari L."/>
            <person name="Cao Q."/>
            <person name="Sharma T."/>
            <person name="Shen D."/>
            <person name="Roswanjaya Y."/>
            <person name="Wardhani T."/>
            <person name="Kalhor M.S."/>
            <person name="Jansen J."/>
            <person name="Van den Hoogen J."/>
            <person name="Gungor B."/>
            <person name="Hartog M."/>
            <person name="Hontelez J."/>
            <person name="Verver J."/>
            <person name="Yang W.-C."/>
            <person name="Schijlen E."/>
            <person name="Repin R."/>
            <person name="Schilthuizen M."/>
            <person name="Schranz E."/>
            <person name="Heidstra R."/>
            <person name="Miyata K."/>
            <person name="Fedorova E."/>
            <person name="Kohlen W."/>
            <person name="Bisseling T."/>
            <person name="Smit S."/>
            <person name="Geurts R."/>
        </authorList>
    </citation>
    <scope>NUCLEOTIDE SEQUENCE [LARGE SCALE GENOMIC DNA]</scope>
    <source>
        <strain evidence="3">cv. RG33-2</strain>
    </source>
</reference>
<feature type="non-terminal residue" evidence="2">
    <location>
        <position position="1"/>
    </location>
</feature>
<dbReference type="AlphaFoldDB" id="A0A2P5F8Y7"/>
<feature type="region of interest" description="Disordered" evidence="1">
    <location>
        <begin position="1"/>
        <end position="49"/>
    </location>
</feature>
<dbReference type="InParanoid" id="A0A2P5F8Y7"/>
<dbReference type="Proteomes" id="UP000237000">
    <property type="component" value="Unassembled WGS sequence"/>
</dbReference>
<evidence type="ECO:0000313" key="3">
    <source>
        <dbReference type="Proteomes" id="UP000237000"/>
    </source>
</evidence>
<evidence type="ECO:0000256" key="1">
    <source>
        <dbReference type="SAM" id="MobiDB-lite"/>
    </source>
</evidence>
<evidence type="ECO:0000313" key="2">
    <source>
        <dbReference type="EMBL" id="PON94249.1"/>
    </source>
</evidence>
<feature type="compositionally biased region" description="Basic and acidic residues" evidence="1">
    <location>
        <begin position="77"/>
        <end position="87"/>
    </location>
</feature>
<feature type="region of interest" description="Disordered" evidence="1">
    <location>
        <begin position="74"/>
        <end position="111"/>
    </location>
</feature>
<proteinExistence type="predicted"/>
<dbReference type="OrthoDB" id="10399685at2759"/>
<protein>
    <submittedName>
        <fullName evidence="2">Uncharacterized protein</fullName>
    </submittedName>
</protein>
<name>A0A2P5F8Y7_TREOI</name>
<gene>
    <name evidence="2" type="ORF">TorRG33x02_099870</name>
</gene>
<dbReference type="EMBL" id="JXTC01000053">
    <property type="protein sequence ID" value="PON94249.1"/>
    <property type="molecule type" value="Genomic_DNA"/>
</dbReference>
<organism evidence="2 3">
    <name type="scientific">Trema orientale</name>
    <name type="common">Charcoal tree</name>
    <name type="synonym">Celtis orientalis</name>
    <dbReference type="NCBI Taxonomy" id="63057"/>
    <lineage>
        <taxon>Eukaryota</taxon>
        <taxon>Viridiplantae</taxon>
        <taxon>Streptophyta</taxon>
        <taxon>Embryophyta</taxon>
        <taxon>Tracheophyta</taxon>
        <taxon>Spermatophyta</taxon>
        <taxon>Magnoliopsida</taxon>
        <taxon>eudicotyledons</taxon>
        <taxon>Gunneridae</taxon>
        <taxon>Pentapetalae</taxon>
        <taxon>rosids</taxon>
        <taxon>fabids</taxon>
        <taxon>Rosales</taxon>
        <taxon>Cannabaceae</taxon>
        <taxon>Trema</taxon>
    </lineage>
</organism>
<accession>A0A2P5F8Y7</accession>
<sequence>KGRGNQKLVLATRKPLQTSSPGGSLENDKKGAVSLVHSSKAKSPKAEADDVALSHSLQEYRKVFFLTHPLYPLSQVPRDRESNDVARDNTAASVISGPHTPPSSPHSQSQSHPSIFLFLLHKKLPFFI</sequence>